<keyword evidence="1" id="KW-0813">Transport</keyword>
<keyword evidence="1" id="KW-0406">Ion transport</keyword>
<keyword evidence="3" id="KW-1133">Transmembrane helix</keyword>
<reference evidence="4 5" key="1">
    <citation type="journal article" date="2015" name="Int. J. Syst. Evol. Microbiol.">
        <title>Youhaiella tibetensis gen. nov., sp. nov., isolated from subsurface sediment.</title>
        <authorList>
            <person name="Wang Y.X."/>
            <person name="Huang F.Q."/>
            <person name="Nogi Y."/>
            <person name="Pang S.J."/>
            <person name="Wang P.K."/>
            <person name="Lv J."/>
        </authorList>
    </citation>
    <scope>NUCLEOTIDE SEQUENCE [LARGE SCALE GENOMIC DNA]</scope>
    <source>
        <strain evidence="5">fig4</strain>
    </source>
</reference>
<proteinExistence type="inferred from homology"/>
<keyword evidence="1" id="KW-0375">Hydrogen ion transport</keyword>
<protein>
    <recommendedName>
        <fullName evidence="1">ATP synthase protein I</fullName>
    </recommendedName>
</protein>
<dbReference type="InterPro" id="IPR016989">
    <property type="entry name" value="Atp1_alphaprobac"/>
</dbReference>
<comment type="function">
    <text evidence="1">A possible function for this protein is to guide the assembly of the membrane sector of the ATPase enzyme complex.</text>
</comment>
<keyword evidence="5" id="KW-1185">Reference proteome</keyword>
<evidence type="ECO:0000256" key="3">
    <source>
        <dbReference type="SAM" id="Phobius"/>
    </source>
</evidence>
<dbReference type="KEGG" id="yti:FNA67_05320"/>
<feature type="compositionally biased region" description="Basic and acidic residues" evidence="2">
    <location>
        <begin position="28"/>
        <end position="44"/>
    </location>
</feature>
<comment type="similarity">
    <text evidence="1">Belongs to the bacterial AtpI family.</text>
</comment>
<keyword evidence="1 3" id="KW-0472">Membrane</keyword>
<evidence type="ECO:0000256" key="1">
    <source>
        <dbReference type="PIRNR" id="PIRNR032126"/>
    </source>
</evidence>
<evidence type="ECO:0000313" key="5">
    <source>
        <dbReference type="Proteomes" id="UP000321062"/>
    </source>
</evidence>
<feature type="transmembrane region" description="Helical" evidence="3">
    <location>
        <begin position="60"/>
        <end position="77"/>
    </location>
</feature>
<dbReference type="RefSeq" id="WP_049704231.1">
    <property type="nucleotide sequence ID" value="NZ_BMFM01000001.1"/>
</dbReference>
<evidence type="ECO:0000256" key="2">
    <source>
        <dbReference type="SAM" id="MobiDB-lite"/>
    </source>
</evidence>
<feature type="transmembrane region" description="Helical" evidence="3">
    <location>
        <begin position="83"/>
        <end position="101"/>
    </location>
</feature>
<dbReference type="EMBL" id="CP041690">
    <property type="protein sequence ID" value="QEE19629.1"/>
    <property type="molecule type" value="Genomic_DNA"/>
</dbReference>
<dbReference type="GO" id="GO:1902600">
    <property type="term" value="P:proton transmembrane transport"/>
    <property type="evidence" value="ECO:0007669"/>
    <property type="project" value="UniProtKB-KW"/>
</dbReference>
<sequence length="130" mass="14020">MANPPKEQRPDGSENKVTNDLASRIAAAKRDRAVEEAETSRRASGDTSQMGRAVRLGSEFIAAILVATGIGYLLDLWLNTRPWIMLVMLLVGFAAGILNVTRSVAEMNKAAPPPKDADLGPADDDEDDDR</sequence>
<feature type="compositionally biased region" description="Basic and acidic residues" evidence="2">
    <location>
        <begin position="1"/>
        <end position="14"/>
    </location>
</feature>
<feature type="region of interest" description="Disordered" evidence="2">
    <location>
        <begin position="108"/>
        <end position="130"/>
    </location>
</feature>
<dbReference type="Pfam" id="PF09527">
    <property type="entry name" value="ATPase_gene1"/>
    <property type="match status" value="1"/>
</dbReference>
<dbReference type="OrthoDB" id="15401at2"/>
<gene>
    <name evidence="4" type="ORF">FNA67_05320</name>
</gene>
<name>A0A5B9DLT4_9HYPH</name>
<dbReference type="PIRSF" id="PIRSF032126">
    <property type="entry name" value="F0F1_ATP_synthase_subunit_I"/>
    <property type="match status" value="1"/>
</dbReference>
<feature type="region of interest" description="Disordered" evidence="2">
    <location>
        <begin position="1"/>
        <end position="50"/>
    </location>
</feature>
<feature type="compositionally biased region" description="Acidic residues" evidence="2">
    <location>
        <begin position="121"/>
        <end position="130"/>
    </location>
</feature>
<dbReference type="GO" id="GO:0045259">
    <property type="term" value="C:proton-transporting ATP synthase complex"/>
    <property type="evidence" value="ECO:0007669"/>
    <property type="project" value="UniProtKB-UniRule"/>
</dbReference>
<accession>A0A5B9DLT4</accession>
<evidence type="ECO:0000313" key="4">
    <source>
        <dbReference type="EMBL" id="QEE19629.1"/>
    </source>
</evidence>
<dbReference type="InterPro" id="IPR032820">
    <property type="entry name" value="ATPase_put"/>
</dbReference>
<dbReference type="AlphaFoldDB" id="A0A5B9DLT4"/>
<organism evidence="4 5">
    <name type="scientific">Paradevosia tibetensis</name>
    <dbReference type="NCBI Taxonomy" id="1447062"/>
    <lineage>
        <taxon>Bacteria</taxon>
        <taxon>Pseudomonadati</taxon>
        <taxon>Pseudomonadota</taxon>
        <taxon>Alphaproteobacteria</taxon>
        <taxon>Hyphomicrobiales</taxon>
        <taxon>Devosiaceae</taxon>
        <taxon>Paradevosia</taxon>
    </lineage>
</organism>
<keyword evidence="3" id="KW-0812">Transmembrane</keyword>
<dbReference type="Proteomes" id="UP000321062">
    <property type="component" value="Chromosome"/>
</dbReference>